<feature type="transmembrane region" description="Helical" evidence="2">
    <location>
        <begin position="215"/>
        <end position="234"/>
    </location>
</feature>
<feature type="domain" description="Protein-glutamine gamma-glutamyltransferase-like C-terminal" evidence="3">
    <location>
        <begin position="528"/>
        <end position="589"/>
    </location>
</feature>
<reference evidence="4 5" key="1">
    <citation type="submission" date="2017-05" db="EMBL/GenBank/DDBJ databases">
        <authorList>
            <person name="Varghese N."/>
            <person name="Submissions S."/>
        </authorList>
    </citation>
    <scope>NUCLEOTIDE SEQUENCE [LARGE SCALE GENOMIC DNA]</scope>
    <source>
        <strain evidence="4 5">DSM 25457</strain>
    </source>
</reference>
<feature type="compositionally biased region" description="Low complexity" evidence="1">
    <location>
        <begin position="314"/>
        <end position="330"/>
    </location>
</feature>
<protein>
    <recommendedName>
        <fullName evidence="3">Protein-glutamine gamma-glutamyltransferase-like C-terminal domain-containing protein</fullName>
    </recommendedName>
</protein>
<accession>A0ABY1Q8V3</accession>
<feature type="compositionally biased region" description="Low complexity" evidence="1">
    <location>
        <begin position="414"/>
        <end position="423"/>
    </location>
</feature>
<evidence type="ECO:0000313" key="5">
    <source>
        <dbReference type="Proteomes" id="UP001158067"/>
    </source>
</evidence>
<dbReference type="RefSeq" id="WP_283433449.1">
    <property type="nucleotide sequence ID" value="NZ_FXUG01000008.1"/>
</dbReference>
<keyword evidence="5" id="KW-1185">Reference proteome</keyword>
<keyword evidence="2" id="KW-0472">Membrane</keyword>
<keyword evidence="2" id="KW-1133">Transmembrane helix</keyword>
<keyword evidence="2" id="KW-0812">Transmembrane</keyword>
<feature type="transmembrane region" description="Helical" evidence="2">
    <location>
        <begin position="149"/>
        <end position="168"/>
    </location>
</feature>
<dbReference type="Proteomes" id="UP001158067">
    <property type="component" value="Unassembled WGS sequence"/>
</dbReference>
<feature type="transmembrane region" description="Helical" evidence="2">
    <location>
        <begin position="77"/>
        <end position="100"/>
    </location>
</feature>
<dbReference type="EMBL" id="FXUG01000008">
    <property type="protein sequence ID" value="SMP63416.1"/>
    <property type="molecule type" value="Genomic_DNA"/>
</dbReference>
<feature type="region of interest" description="Disordered" evidence="1">
    <location>
        <begin position="398"/>
        <end position="423"/>
    </location>
</feature>
<feature type="transmembrane region" description="Helical" evidence="2">
    <location>
        <begin position="438"/>
        <end position="460"/>
    </location>
</feature>
<dbReference type="Pfam" id="PF13559">
    <property type="entry name" value="DUF4129"/>
    <property type="match status" value="1"/>
</dbReference>
<dbReference type="InterPro" id="IPR025403">
    <property type="entry name" value="TgpA-like_C"/>
</dbReference>
<organism evidence="4 5">
    <name type="scientific">Neorhodopirellula lusitana</name>
    <dbReference type="NCBI Taxonomy" id="445327"/>
    <lineage>
        <taxon>Bacteria</taxon>
        <taxon>Pseudomonadati</taxon>
        <taxon>Planctomycetota</taxon>
        <taxon>Planctomycetia</taxon>
        <taxon>Pirellulales</taxon>
        <taxon>Pirellulaceae</taxon>
        <taxon>Neorhodopirellula</taxon>
    </lineage>
</organism>
<evidence type="ECO:0000259" key="3">
    <source>
        <dbReference type="Pfam" id="PF13559"/>
    </source>
</evidence>
<name>A0ABY1Q8V3_9BACT</name>
<sequence length="607" mass="67809">MQLDKTNVAIRVRTLSEIGDLSLLMIRRYPRAFFQAFFLGAGFWIVLDLILLGWLPFRVDDASTFDDEASSDFFRYLFWMATLVFLQAPIAGVLSTFSLGQSIFEGQPTLSRTFREVRSMAWPLVWTLGVKRMAIPAALMLAFRWGQEWSGFFDVFMPMLFILIAAMIRGNRPFVAEMILLERCPLRTDQPGAITLKRRSKALHSPMAGELGGRFLAVSMILVALMGCVFYSIFWVRGIAIGVWEMNLVACLVFYPLALWLIASLSVVVRLLGYLDARIRLEGWEVELAIRAEAIRQFGDDIMDPPQPPPQQELPPTSQQAPAPATDLPTAAALGKTGSSVVAITLAAWLSFAGNAFADETAATPAVTPATPTVTDSVWFDSDAGTLMPIELVDERTDTMNRDSRWTPKPPSTPKAAAAPPVTTGAGTSWGSLSIGNLFGWLLLGLLMAVLIGALVYVFANSSFDFRSETDQQTLVNHHRLDEQTKQRIAELPAELRDTDVNPRTELERLMQRGDFDRAIIFLFGHQLLLLDRASWLRLSRWKTNRQYVRETQSSQPAAGQLLGKTVDSFEQSYFGRHSLTREQFDVLWNDNLKLEAMVASPTEAPR</sequence>
<gene>
    <name evidence="4" type="ORF">SAMN06265222_10871</name>
</gene>
<feature type="transmembrane region" description="Helical" evidence="2">
    <location>
        <begin position="246"/>
        <end position="272"/>
    </location>
</feature>
<evidence type="ECO:0000256" key="1">
    <source>
        <dbReference type="SAM" id="MobiDB-lite"/>
    </source>
</evidence>
<evidence type="ECO:0000313" key="4">
    <source>
        <dbReference type="EMBL" id="SMP63416.1"/>
    </source>
</evidence>
<evidence type="ECO:0000256" key="2">
    <source>
        <dbReference type="SAM" id="Phobius"/>
    </source>
</evidence>
<proteinExistence type="predicted"/>
<comment type="caution">
    <text evidence="4">The sequence shown here is derived from an EMBL/GenBank/DDBJ whole genome shotgun (WGS) entry which is preliminary data.</text>
</comment>
<feature type="transmembrane region" description="Helical" evidence="2">
    <location>
        <begin position="121"/>
        <end position="143"/>
    </location>
</feature>
<feature type="transmembrane region" description="Helical" evidence="2">
    <location>
        <begin position="32"/>
        <end position="57"/>
    </location>
</feature>
<feature type="region of interest" description="Disordered" evidence="1">
    <location>
        <begin position="301"/>
        <end position="330"/>
    </location>
</feature>